<dbReference type="EMBL" id="JAUJYO010000021">
    <property type="protein sequence ID" value="KAK1283397.1"/>
    <property type="molecule type" value="Genomic_DNA"/>
</dbReference>
<evidence type="ECO:0000313" key="1">
    <source>
        <dbReference type="EMBL" id="KAK1283397.1"/>
    </source>
</evidence>
<name>A0AAV9C3Y8_ACOCL</name>
<gene>
    <name evidence="1" type="ORF">QJS10_CPB21g01195</name>
</gene>
<organism evidence="1 2">
    <name type="scientific">Acorus calamus</name>
    <name type="common">Sweet flag</name>
    <dbReference type="NCBI Taxonomy" id="4465"/>
    <lineage>
        <taxon>Eukaryota</taxon>
        <taxon>Viridiplantae</taxon>
        <taxon>Streptophyta</taxon>
        <taxon>Embryophyta</taxon>
        <taxon>Tracheophyta</taxon>
        <taxon>Spermatophyta</taxon>
        <taxon>Magnoliopsida</taxon>
        <taxon>Liliopsida</taxon>
        <taxon>Acoraceae</taxon>
        <taxon>Acorus</taxon>
    </lineage>
</organism>
<keyword evidence="2" id="KW-1185">Reference proteome</keyword>
<evidence type="ECO:0000313" key="2">
    <source>
        <dbReference type="Proteomes" id="UP001180020"/>
    </source>
</evidence>
<comment type="caution">
    <text evidence="1">The sequence shown here is derived from an EMBL/GenBank/DDBJ whole genome shotgun (WGS) entry which is preliminary data.</text>
</comment>
<accession>A0AAV9C3Y8</accession>
<protein>
    <submittedName>
        <fullName evidence="1">Uncharacterized protein</fullName>
    </submittedName>
</protein>
<reference evidence="1" key="2">
    <citation type="submission" date="2023-06" db="EMBL/GenBank/DDBJ databases">
        <authorList>
            <person name="Ma L."/>
            <person name="Liu K.-W."/>
            <person name="Li Z."/>
            <person name="Hsiao Y.-Y."/>
            <person name="Qi Y."/>
            <person name="Fu T."/>
            <person name="Tang G."/>
            <person name="Zhang D."/>
            <person name="Sun W.-H."/>
            <person name="Liu D.-K."/>
            <person name="Li Y."/>
            <person name="Chen G.-Z."/>
            <person name="Liu X.-D."/>
            <person name="Liao X.-Y."/>
            <person name="Jiang Y.-T."/>
            <person name="Yu X."/>
            <person name="Hao Y."/>
            <person name="Huang J."/>
            <person name="Zhao X.-W."/>
            <person name="Ke S."/>
            <person name="Chen Y.-Y."/>
            <person name="Wu W.-L."/>
            <person name="Hsu J.-L."/>
            <person name="Lin Y.-F."/>
            <person name="Huang M.-D."/>
            <person name="Li C.-Y."/>
            <person name="Huang L."/>
            <person name="Wang Z.-W."/>
            <person name="Zhao X."/>
            <person name="Zhong W.-Y."/>
            <person name="Peng D.-H."/>
            <person name="Ahmad S."/>
            <person name="Lan S."/>
            <person name="Zhang J.-S."/>
            <person name="Tsai W.-C."/>
            <person name="Van De Peer Y."/>
            <person name="Liu Z.-J."/>
        </authorList>
    </citation>
    <scope>NUCLEOTIDE SEQUENCE</scope>
    <source>
        <strain evidence="1">CP</strain>
        <tissue evidence="1">Leaves</tissue>
    </source>
</reference>
<dbReference type="AlphaFoldDB" id="A0AAV9C3Y8"/>
<reference evidence="1" key="1">
    <citation type="journal article" date="2023" name="Nat. Commun.">
        <title>Diploid and tetraploid genomes of Acorus and the evolution of monocots.</title>
        <authorList>
            <person name="Ma L."/>
            <person name="Liu K.W."/>
            <person name="Li Z."/>
            <person name="Hsiao Y.Y."/>
            <person name="Qi Y."/>
            <person name="Fu T."/>
            <person name="Tang G.D."/>
            <person name="Zhang D."/>
            <person name="Sun W.H."/>
            <person name="Liu D.K."/>
            <person name="Li Y."/>
            <person name="Chen G.Z."/>
            <person name="Liu X.D."/>
            <person name="Liao X.Y."/>
            <person name="Jiang Y.T."/>
            <person name="Yu X."/>
            <person name="Hao Y."/>
            <person name="Huang J."/>
            <person name="Zhao X.W."/>
            <person name="Ke S."/>
            <person name="Chen Y.Y."/>
            <person name="Wu W.L."/>
            <person name="Hsu J.L."/>
            <person name="Lin Y.F."/>
            <person name="Huang M.D."/>
            <person name="Li C.Y."/>
            <person name="Huang L."/>
            <person name="Wang Z.W."/>
            <person name="Zhao X."/>
            <person name="Zhong W.Y."/>
            <person name="Peng D.H."/>
            <person name="Ahmad S."/>
            <person name="Lan S."/>
            <person name="Zhang J.S."/>
            <person name="Tsai W.C."/>
            <person name="Van de Peer Y."/>
            <person name="Liu Z.J."/>
        </authorList>
    </citation>
    <scope>NUCLEOTIDE SEQUENCE</scope>
    <source>
        <strain evidence="1">CP</strain>
    </source>
</reference>
<proteinExistence type="predicted"/>
<sequence length="82" mass="9461">MTVATELPVVCSSMEELWHASKSLCAYRDKSARAKISQILILAVTWAIWLARNHLIFRGTPVYEENIWESIENFVKAWVKIP</sequence>
<dbReference type="Proteomes" id="UP001180020">
    <property type="component" value="Unassembled WGS sequence"/>
</dbReference>